<dbReference type="GO" id="GO:0005886">
    <property type="term" value="C:plasma membrane"/>
    <property type="evidence" value="ECO:0007669"/>
    <property type="project" value="UniProtKB-SubCell"/>
</dbReference>
<accession>A0A399G6Z5</accession>
<dbReference type="PROSITE" id="PS50850">
    <property type="entry name" value="MFS"/>
    <property type="match status" value="1"/>
</dbReference>
<dbReference type="InterPro" id="IPR005828">
    <property type="entry name" value="MFS_sugar_transport-like"/>
</dbReference>
<evidence type="ECO:0000256" key="4">
    <source>
        <dbReference type="ARBA" id="ARBA00022989"/>
    </source>
</evidence>
<comment type="subcellular location">
    <subcellularLocation>
        <location evidence="1">Cell membrane</location>
        <topology evidence="1">Multi-pass membrane protein</topology>
    </subcellularLocation>
</comment>
<evidence type="ECO:0000256" key="5">
    <source>
        <dbReference type="ARBA" id="ARBA00023136"/>
    </source>
</evidence>
<evidence type="ECO:0000313" key="6">
    <source>
        <dbReference type="EMBL" id="UOE20634.1"/>
    </source>
</evidence>
<dbReference type="KEGG" id="thao:NI17_005305"/>
<dbReference type="Pfam" id="PF00083">
    <property type="entry name" value="Sugar_tr"/>
    <property type="match status" value="1"/>
</dbReference>
<evidence type="ECO:0000256" key="2">
    <source>
        <dbReference type="ARBA" id="ARBA00022448"/>
    </source>
</evidence>
<dbReference type="Proteomes" id="UP000265719">
    <property type="component" value="Chromosome"/>
</dbReference>
<dbReference type="PANTHER" id="PTHR23511:SF34">
    <property type="entry name" value="SYNAPTIC VESICLE GLYCOPROTEIN 2"/>
    <property type="match status" value="1"/>
</dbReference>
<keyword evidence="2" id="KW-0813">Transport</keyword>
<organism evidence="6 7">
    <name type="scientific">Thermobifida halotolerans</name>
    <dbReference type="NCBI Taxonomy" id="483545"/>
    <lineage>
        <taxon>Bacteria</taxon>
        <taxon>Bacillati</taxon>
        <taxon>Actinomycetota</taxon>
        <taxon>Actinomycetes</taxon>
        <taxon>Streptosporangiales</taxon>
        <taxon>Nocardiopsidaceae</taxon>
        <taxon>Thermobifida</taxon>
    </lineage>
</organism>
<evidence type="ECO:0000256" key="3">
    <source>
        <dbReference type="ARBA" id="ARBA00022692"/>
    </source>
</evidence>
<dbReference type="Gene3D" id="1.20.1250.20">
    <property type="entry name" value="MFS general substrate transporter like domains"/>
    <property type="match status" value="1"/>
</dbReference>
<reference evidence="6" key="1">
    <citation type="submission" date="2020-10" db="EMBL/GenBank/DDBJ databases">
        <title>De novo genome project of the cellulose decomposer Thermobifida halotolerans type strain.</title>
        <authorList>
            <person name="Nagy I."/>
            <person name="Horvath B."/>
            <person name="Kukolya J."/>
            <person name="Nagy I."/>
            <person name="Orsini M."/>
        </authorList>
    </citation>
    <scope>NUCLEOTIDE SEQUENCE</scope>
    <source>
        <strain evidence="6">DSM 44931</strain>
    </source>
</reference>
<dbReference type="GO" id="GO:0022857">
    <property type="term" value="F:transmembrane transporter activity"/>
    <property type="evidence" value="ECO:0007669"/>
    <property type="project" value="InterPro"/>
</dbReference>
<sequence length="497" mass="53064">MSSVTTDIPARLDRLPWARWHWLVLVGLGSVWILDGLEVTIVGAIGSRITEPGSGLEISEAQVGFAASVYIIGACSGALFFGHLTERYGRRRIFLVTLGVYLAATALTAFSPNVWWFYACRFFTGFGVGGEYAAINSAIDEMVPARLRGRIALIINGSYWLGAAAGAAMAYPLLNPEILPEDIGWRATFAIGGALGLIILVVRRVVPESPRWLVIHGREEEAEQVVRGIEQEVAAETHRDRLPPIDPNRVLTLRQRDTTTFRELAATMVRTYPRRTVLGLSLFMGQAFLYNAVFFTQALVLTVFFGVPSGLAPLFIIPLALGNFLGPVLLGPLFDTVGRKPMIAGTYIGSGLLLVGTGVLFQNGLLTAVTLTVCWCVVFFVASAGASSAYLTVSEIFPMETRPQAIALFYATGTALGGILGPGLFGILVGSGEAGRVAFGYYLGAGLMIAAGIVEILIGVEAARRSLEDIAAPLSAERTRRSATPPGRPSASATPPS</sequence>
<dbReference type="EMBL" id="CP063196">
    <property type="protein sequence ID" value="UOE20634.1"/>
    <property type="molecule type" value="Genomic_DNA"/>
</dbReference>
<dbReference type="AlphaFoldDB" id="A0A399G6Z5"/>
<evidence type="ECO:0000313" key="7">
    <source>
        <dbReference type="Proteomes" id="UP000265719"/>
    </source>
</evidence>
<keyword evidence="3" id="KW-0812">Transmembrane</keyword>
<evidence type="ECO:0000256" key="1">
    <source>
        <dbReference type="ARBA" id="ARBA00004651"/>
    </source>
</evidence>
<dbReference type="SUPFAM" id="SSF103473">
    <property type="entry name" value="MFS general substrate transporter"/>
    <property type="match status" value="1"/>
</dbReference>
<dbReference type="CDD" id="cd17316">
    <property type="entry name" value="MFS_SV2_like"/>
    <property type="match status" value="1"/>
</dbReference>
<dbReference type="RefSeq" id="WP_068692015.1">
    <property type="nucleotide sequence ID" value="NZ_CP063196.1"/>
</dbReference>
<name>A0A399G6Z5_9ACTN</name>
<protein>
    <submittedName>
        <fullName evidence="6">MFS transporter</fullName>
    </submittedName>
</protein>
<keyword evidence="4" id="KW-1133">Transmembrane helix</keyword>
<keyword evidence="5" id="KW-0472">Membrane</keyword>
<dbReference type="InterPro" id="IPR020846">
    <property type="entry name" value="MFS_dom"/>
</dbReference>
<dbReference type="OrthoDB" id="9787026at2"/>
<gene>
    <name evidence="6" type="ORF">NI17_005305</name>
</gene>
<proteinExistence type="predicted"/>
<dbReference type="InterPro" id="IPR036259">
    <property type="entry name" value="MFS_trans_sf"/>
</dbReference>
<keyword evidence="7" id="KW-1185">Reference proteome</keyword>
<dbReference type="PANTHER" id="PTHR23511">
    <property type="entry name" value="SYNAPTIC VESICLE GLYCOPROTEIN 2"/>
    <property type="match status" value="1"/>
</dbReference>